<dbReference type="Proteomes" id="UP000271098">
    <property type="component" value="Unassembled WGS sequence"/>
</dbReference>
<feature type="region of interest" description="Disordered" evidence="1">
    <location>
        <begin position="1"/>
        <end position="24"/>
    </location>
</feature>
<name>A0A183DDX7_9BILA</name>
<feature type="region of interest" description="Disordered" evidence="1">
    <location>
        <begin position="294"/>
        <end position="330"/>
    </location>
</feature>
<accession>A0A183DDX7</accession>
<reference evidence="4" key="1">
    <citation type="submission" date="2016-06" db="UniProtKB">
        <authorList>
            <consortium name="WormBaseParasite"/>
        </authorList>
    </citation>
    <scope>IDENTIFICATION</scope>
</reference>
<organism evidence="4">
    <name type="scientific">Gongylonema pulchrum</name>
    <dbReference type="NCBI Taxonomy" id="637853"/>
    <lineage>
        <taxon>Eukaryota</taxon>
        <taxon>Metazoa</taxon>
        <taxon>Ecdysozoa</taxon>
        <taxon>Nematoda</taxon>
        <taxon>Chromadorea</taxon>
        <taxon>Rhabditida</taxon>
        <taxon>Spirurina</taxon>
        <taxon>Spiruromorpha</taxon>
        <taxon>Spiruroidea</taxon>
        <taxon>Gongylonematidae</taxon>
        <taxon>Gongylonema</taxon>
    </lineage>
</organism>
<keyword evidence="3" id="KW-1185">Reference proteome</keyword>
<evidence type="ECO:0000313" key="4">
    <source>
        <dbReference type="WBParaSite" id="GPUH_0000692701-mRNA-1"/>
    </source>
</evidence>
<feature type="compositionally biased region" description="Polar residues" evidence="1">
    <location>
        <begin position="309"/>
        <end position="325"/>
    </location>
</feature>
<proteinExistence type="predicted"/>
<dbReference type="EMBL" id="UYRT01017061">
    <property type="protein sequence ID" value="VDK56558.1"/>
    <property type="molecule type" value="Genomic_DNA"/>
</dbReference>
<evidence type="ECO:0000313" key="3">
    <source>
        <dbReference type="Proteomes" id="UP000271098"/>
    </source>
</evidence>
<evidence type="ECO:0000256" key="1">
    <source>
        <dbReference type="SAM" id="MobiDB-lite"/>
    </source>
</evidence>
<evidence type="ECO:0000313" key="2">
    <source>
        <dbReference type="EMBL" id="VDK56558.1"/>
    </source>
</evidence>
<reference evidence="2 3" key="2">
    <citation type="submission" date="2018-11" db="EMBL/GenBank/DDBJ databases">
        <authorList>
            <consortium name="Pathogen Informatics"/>
        </authorList>
    </citation>
    <scope>NUCLEOTIDE SEQUENCE [LARGE SCALE GENOMIC DNA]</scope>
</reference>
<dbReference type="WBParaSite" id="GPUH_0000692701-mRNA-1">
    <property type="protein sequence ID" value="GPUH_0000692701-mRNA-1"/>
    <property type="gene ID" value="GPUH_0000692701"/>
</dbReference>
<protein>
    <submittedName>
        <fullName evidence="2 4">Uncharacterized protein</fullName>
    </submittedName>
</protein>
<dbReference type="AlphaFoldDB" id="A0A183DDX7"/>
<feature type="region of interest" description="Disordered" evidence="1">
    <location>
        <begin position="161"/>
        <end position="182"/>
    </location>
</feature>
<sequence>MSVLRNFLTRTDEKPEVPGQQGSEVIQERPALTELIEHRVLLPSEPSTTQGTFQLRQSPIDVEMAQSGAKSLHGSFQESKILAQDSSLPETSNRLLTALREPIAQKVFLHRLHPGATESEMLTEAIRLHLLQIDLEATDDGRGAGKRVVYDLRAGGLDESNLAPSADQIRSNDVRLPNDRHPPRPTHYVQLEMKATNEHTPQNPATSDSGFQQSAGYTSLLEAIPIVTQAEPDALDSTVPLFPIASATDPQLQVVQSHPVCMILEGQQPQFLMVSQGQPSCLVDVLGLSSNERISDSVSEGSQRPAERSTLTGETFEESSQTPNCTDLPAAGAPRQLVIADKQMNATQQYEVINLDSEDSNVCF</sequence>
<gene>
    <name evidence="2" type="ORF">GPUH_LOCUS6917</name>
</gene>
<feature type="compositionally biased region" description="Basic and acidic residues" evidence="1">
    <location>
        <begin position="170"/>
        <end position="182"/>
    </location>
</feature>